<gene>
    <name evidence="1" type="ORF">Patl1_13782</name>
</gene>
<reference evidence="2" key="1">
    <citation type="journal article" date="2023" name="G3 (Bethesda)">
        <title>Genome assembly and association tests identify interacting loci associated with vigor, precocity, and sex in interspecific pistachio rootstocks.</title>
        <authorList>
            <person name="Palmer W."/>
            <person name="Jacygrad E."/>
            <person name="Sagayaradj S."/>
            <person name="Cavanaugh K."/>
            <person name="Han R."/>
            <person name="Bertier L."/>
            <person name="Beede B."/>
            <person name="Kafkas S."/>
            <person name="Golino D."/>
            <person name="Preece J."/>
            <person name="Michelmore R."/>
        </authorList>
    </citation>
    <scope>NUCLEOTIDE SEQUENCE [LARGE SCALE GENOMIC DNA]</scope>
</reference>
<proteinExistence type="predicted"/>
<name>A0ACC1AWW2_9ROSI</name>
<comment type="caution">
    <text evidence="1">The sequence shown here is derived from an EMBL/GenBank/DDBJ whole genome shotgun (WGS) entry which is preliminary data.</text>
</comment>
<dbReference type="Proteomes" id="UP001164250">
    <property type="component" value="Chromosome 8"/>
</dbReference>
<evidence type="ECO:0000313" key="1">
    <source>
        <dbReference type="EMBL" id="KAJ0091194.1"/>
    </source>
</evidence>
<sequence>MCSNYCREERFVLEKSVCPKEDGEKLQSSVLVPWSQGLKRSQIQDEVLSHGKSWVLLFCLCCLDAWVELESLQLLSANYCALLPPPRSTIAARFTTMGRRWLHTWGPCGKDY</sequence>
<protein>
    <submittedName>
        <fullName evidence="1">Uncharacterized protein</fullName>
    </submittedName>
</protein>
<accession>A0ACC1AWW2</accession>
<organism evidence="1 2">
    <name type="scientific">Pistacia atlantica</name>
    <dbReference type="NCBI Taxonomy" id="434234"/>
    <lineage>
        <taxon>Eukaryota</taxon>
        <taxon>Viridiplantae</taxon>
        <taxon>Streptophyta</taxon>
        <taxon>Embryophyta</taxon>
        <taxon>Tracheophyta</taxon>
        <taxon>Spermatophyta</taxon>
        <taxon>Magnoliopsida</taxon>
        <taxon>eudicotyledons</taxon>
        <taxon>Gunneridae</taxon>
        <taxon>Pentapetalae</taxon>
        <taxon>rosids</taxon>
        <taxon>malvids</taxon>
        <taxon>Sapindales</taxon>
        <taxon>Anacardiaceae</taxon>
        <taxon>Pistacia</taxon>
    </lineage>
</organism>
<dbReference type="EMBL" id="CM047904">
    <property type="protein sequence ID" value="KAJ0091194.1"/>
    <property type="molecule type" value="Genomic_DNA"/>
</dbReference>
<evidence type="ECO:0000313" key="2">
    <source>
        <dbReference type="Proteomes" id="UP001164250"/>
    </source>
</evidence>
<keyword evidence="2" id="KW-1185">Reference proteome</keyword>